<comment type="caution">
    <text evidence="1">The sequence shown here is derived from an EMBL/GenBank/DDBJ whole genome shotgun (WGS) entry which is preliminary data.</text>
</comment>
<protein>
    <recommendedName>
        <fullName evidence="3">Tim44-like domain-containing protein</fullName>
    </recommendedName>
</protein>
<evidence type="ECO:0008006" key="3">
    <source>
        <dbReference type="Google" id="ProtNLM"/>
    </source>
</evidence>
<sequence length="264" mass="30199">MVFPPFSAIVSQGPKTGVKYIYYLLKYRFSAWWTQLGIRWGSATSFFPPKFRFDPGKSRTPGLARDMHAQMNTYLAEGNLERLSQICTHALQEKFKAVVNKRKKSDATKGRDNSVLRWEVLRYEGRPKIVFSSTFPFPKTPALPKSLKPPLLFESVVRIKSVQRLARWKPTTKEAATRSPSVDPTGWEIVSGTEKVHDASENVVIQRQFDPNTYMPLDGWKFWGTIGHTQWADIKQILDLESMEREKADQSVAKTIEDMGLGKK</sequence>
<dbReference type="Proteomes" id="UP001201980">
    <property type="component" value="Unassembled WGS sequence"/>
</dbReference>
<dbReference type="Gene3D" id="3.10.450.240">
    <property type="match status" value="1"/>
</dbReference>
<organism evidence="1 2">
    <name type="scientific">Zalerion maritima</name>
    <dbReference type="NCBI Taxonomy" id="339359"/>
    <lineage>
        <taxon>Eukaryota</taxon>
        <taxon>Fungi</taxon>
        <taxon>Dikarya</taxon>
        <taxon>Ascomycota</taxon>
        <taxon>Pezizomycotina</taxon>
        <taxon>Sordariomycetes</taxon>
        <taxon>Lulworthiomycetidae</taxon>
        <taxon>Lulworthiales</taxon>
        <taxon>Lulworthiaceae</taxon>
        <taxon>Zalerion</taxon>
    </lineage>
</organism>
<reference evidence="1" key="1">
    <citation type="submission" date="2022-07" db="EMBL/GenBank/DDBJ databases">
        <title>Draft genome sequence of Zalerion maritima ATCC 34329, a (micro)plastics degrading marine fungus.</title>
        <authorList>
            <person name="Paco A."/>
            <person name="Goncalves M.F.M."/>
            <person name="Rocha-Santos T.A.P."/>
            <person name="Alves A."/>
        </authorList>
    </citation>
    <scope>NUCLEOTIDE SEQUENCE</scope>
    <source>
        <strain evidence="1">ATCC 34329</strain>
    </source>
</reference>
<evidence type="ECO:0000313" key="2">
    <source>
        <dbReference type="Proteomes" id="UP001201980"/>
    </source>
</evidence>
<keyword evidence="2" id="KW-1185">Reference proteome</keyword>
<proteinExistence type="predicted"/>
<dbReference type="EMBL" id="JAKWBI020000073">
    <property type="protein sequence ID" value="KAJ2903716.1"/>
    <property type="molecule type" value="Genomic_DNA"/>
</dbReference>
<accession>A0AAD5RU65</accession>
<dbReference type="AlphaFoldDB" id="A0AAD5RU65"/>
<evidence type="ECO:0000313" key="1">
    <source>
        <dbReference type="EMBL" id="KAJ2903716.1"/>
    </source>
</evidence>
<name>A0AAD5RU65_9PEZI</name>
<gene>
    <name evidence="1" type="ORF">MKZ38_009454</name>
</gene>